<reference evidence="2 3" key="1">
    <citation type="submission" date="2023-08" db="EMBL/GenBank/DDBJ databases">
        <title>Black Yeasts Isolated from many extreme environments.</title>
        <authorList>
            <person name="Coleine C."/>
            <person name="Stajich J.E."/>
            <person name="Selbmann L."/>
        </authorList>
    </citation>
    <scope>NUCLEOTIDE SEQUENCE [LARGE SCALE GENOMIC DNA]</scope>
    <source>
        <strain evidence="2 3">CCFEE 5935</strain>
    </source>
</reference>
<sequence>MRIPTAATVAVASSLALSGVDAFALDYGLIPRQNAADVASLIIPILEWFGVAFPEAYIAWYVCCLDLSATLLTEAPRDYNADGSMCSISMETEDGGNCKAAVECDDGVKNEYNDWNVCYVGGRQYFTDDRIGPFSITFSQKDGEGEGLTNPILQLEYVNNSLEFDVASLASYYKDKSDCEAGITPLNCADGPFICGYGDMGNSYIYDSRLKRWQCGMPKVGLGGGDETGLDSDAPTTNGYLSGWCTAHVIQYQKEDPAVDSYQLEVKIYDANENEIGSTDGMVSSAEPIALSSVLPWTLVIGTGSIDDHPVTFAYGDQSWDSNNQEHSSNFGAYDSGSRNGDTGFTNDTHEAMELELREPLLPGTAV</sequence>
<dbReference type="GeneID" id="89925627"/>
<evidence type="ECO:0000313" key="3">
    <source>
        <dbReference type="Proteomes" id="UP001337655"/>
    </source>
</evidence>
<feature type="region of interest" description="Disordered" evidence="1">
    <location>
        <begin position="317"/>
        <end position="347"/>
    </location>
</feature>
<keyword evidence="3" id="KW-1185">Reference proteome</keyword>
<accession>A0AAV9PCC3</accession>
<dbReference type="EMBL" id="JAVRRT010000006">
    <property type="protein sequence ID" value="KAK5171137.1"/>
    <property type="molecule type" value="Genomic_DNA"/>
</dbReference>
<dbReference type="RefSeq" id="XP_064660165.1">
    <property type="nucleotide sequence ID" value="XM_064801535.1"/>
</dbReference>
<evidence type="ECO:0000256" key="1">
    <source>
        <dbReference type="SAM" id="MobiDB-lite"/>
    </source>
</evidence>
<name>A0AAV9PCC3_9PEZI</name>
<feature type="compositionally biased region" description="Polar residues" evidence="1">
    <location>
        <begin position="319"/>
        <end position="347"/>
    </location>
</feature>
<dbReference type="Proteomes" id="UP001337655">
    <property type="component" value="Unassembled WGS sequence"/>
</dbReference>
<dbReference type="AlphaFoldDB" id="A0AAV9PCC3"/>
<protein>
    <submittedName>
        <fullName evidence="2">Uncharacterized protein</fullName>
    </submittedName>
</protein>
<gene>
    <name evidence="2" type="ORF">LTR77_004281</name>
</gene>
<evidence type="ECO:0000313" key="2">
    <source>
        <dbReference type="EMBL" id="KAK5171137.1"/>
    </source>
</evidence>
<organism evidence="2 3">
    <name type="scientific">Saxophila tyrrhenica</name>
    <dbReference type="NCBI Taxonomy" id="1690608"/>
    <lineage>
        <taxon>Eukaryota</taxon>
        <taxon>Fungi</taxon>
        <taxon>Dikarya</taxon>
        <taxon>Ascomycota</taxon>
        <taxon>Pezizomycotina</taxon>
        <taxon>Dothideomycetes</taxon>
        <taxon>Dothideomycetidae</taxon>
        <taxon>Mycosphaerellales</taxon>
        <taxon>Extremaceae</taxon>
        <taxon>Saxophila</taxon>
    </lineage>
</organism>
<proteinExistence type="predicted"/>
<comment type="caution">
    <text evidence="2">The sequence shown here is derived from an EMBL/GenBank/DDBJ whole genome shotgun (WGS) entry which is preliminary data.</text>
</comment>